<evidence type="ECO:0000259" key="5">
    <source>
        <dbReference type="PROSITE" id="PS51635"/>
    </source>
</evidence>
<dbReference type="Gene3D" id="3.40.1090.10">
    <property type="entry name" value="Cytosolic phospholipase A2 catalytic domain"/>
    <property type="match status" value="2"/>
</dbReference>
<keyword evidence="2 4" id="KW-0442">Lipid degradation</keyword>
<dbReference type="PANTHER" id="PTHR14226:SF78">
    <property type="entry name" value="SLR0060 PROTEIN"/>
    <property type="match status" value="1"/>
</dbReference>
<dbReference type="InterPro" id="IPR016035">
    <property type="entry name" value="Acyl_Trfase/lysoPLipase"/>
</dbReference>
<dbReference type="EMBL" id="JBHRUG010000027">
    <property type="protein sequence ID" value="MFC3284583.1"/>
    <property type="molecule type" value="Genomic_DNA"/>
</dbReference>
<dbReference type="PANTHER" id="PTHR14226">
    <property type="entry name" value="NEUROPATHY TARGET ESTERASE/SWISS CHEESE D.MELANOGASTER"/>
    <property type="match status" value="1"/>
</dbReference>
<dbReference type="RefSeq" id="WP_386774705.1">
    <property type="nucleotide sequence ID" value="NZ_JBHRUG010000027.1"/>
</dbReference>
<organism evidence="6 7">
    <name type="scientific">Litchfieldella rifensis</name>
    <dbReference type="NCBI Taxonomy" id="762643"/>
    <lineage>
        <taxon>Bacteria</taxon>
        <taxon>Pseudomonadati</taxon>
        <taxon>Pseudomonadota</taxon>
        <taxon>Gammaproteobacteria</taxon>
        <taxon>Oceanospirillales</taxon>
        <taxon>Halomonadaceae</taxon>
        <taxon>Litchfieldella</taxon>
    </lineage>
</organism>
<feature type="short sequence motif" description="GXGXXG" evidence="4">
    <location>
        <begin position="16"/>
        <end position="21"/>
    </location>
</feature>
<evidence type="ECO:0000256" key="2">
    <source>
        <dbReference type="ARBA" id="ARBA00022963"/>
    </source>
</evidence>
<dbReference type="SUPFAM" id="SSF52151">
    <property type="entry name" value="FabD/lysophospholipase-like"/>
    <property type="match status" value="1"/>
</dbReference>
<dbReference type="PROSITE" id="PS51635">
    <property type="entry name" value="PNPLA"/>
    <property type="match status" value="1"/>
</dbReference>
<evidence type="ECO:0000256" key="4">
    <source>
        <dbReference type="PROSITE-ProRule" id="PRU01161"/>
    </source>
</evidence>
<evidence type="ECO:0000256" key="3">
    <source>
        <dbReference type="ARBA" id="ARBA00023098"/>
    </source>
</evidence>
<reference evidence="7" key="1">
    <citation type="journal article" date="2019" name="Int. J. Syst. Evol. Microbiol.">
        <title>The Global Catalogue of Microorganisms (GCM) 10K type strain sequencing project: providing services to taxonomists for standard genome sequencing and annotation.</title>
        <authorList>
            <consortium name="The Broad Institute Genomics Platform"/>
            <consortium name="The Broad Institute Genome Sequencing Center for Infectious Disease"/>
            <person name="Wu L."/>
            <person name="Ma J."/>
        </authorList>
    </citation>
    <scope>NUCLEOTIDE SEQUENCE [LARGE SCALE GENOMIC DNA]</scope>
    <source>
        <strain evidence="7">CECT 7698</strain>
    </source>
</reference>
<feature type="short sequence motif" description="GXSXG" evidence="4">
    <location>
        <begin position="44"/>
        <end position="48"/>
    </location>
</feature>
<dbReference type="Pfam" id="PF01734">
    <property type="entry name" value="Patatin"/>
    <property type="match status" value="1"/>
</dbReference>
<feature type="active site" description="Nucleophile" evidence="4">
    <location>
        <position position="46"/>
    </location>
</feature>
<sequence>MSSDHVGKSIDLALQGGGSHGAFTWGVLDRLLEHERVDIGGISGTSAGAMNAVVLATGWAKGGRQGARDALQAFWREVGRSGESGIPGVNAAQLIFGRWGLSFIPWYRMLDAFSRLVSPYQTNPFNVNPLRTLLERHADFERLRQFDEIRLFVTATNVSTGDPRVFRNHELSCDAVLASASLPLLFHAIEIDGEAYWDGGYSANPSLLPLVEESPPGDLLLIQINPVESPKVPRMAHEIIDRINEVSFNSSLRQELQTVALIKRLLIEEENAGHHYQGELFRKIDSLHLHRIATNKEMDDFDAITRLSTRMTLIERLHDIGYQAADRWLNEHFVDLGKRSTMDLVDACRGSIEGK</sequence>
<protein>
    <submittedName>
        <fullName evidence="6">Patatin-like phospholipase family protein</fullName>
    </submittedName>
</protein>
<keyword evidence="3 4" id="KW-0443">Lipid metabolism</keyword>
<accession>A0ABV7LQ34</accession>
<proteinExistence type="predicted"/>
<dbReference type="InterPro" id="IPR050301">
    <property type="entry name" value="NTE"/>
</dbReference>
<comment type="caution">
    <text evidence="6">The sequence shown here is derived from an EMBL/GenBank/DDBJ whole genome shotgun (WGS) entry which is preliminary data.</text>
</comment>
<feature type="short sequence motif" description="DGA/G" evidence="4">
    <location>
        <begin position="198"/>
        <end position="200"/>
    </location>
</feature>
<keyword evidence="7" id="KW-1185">Reference proteome</keyword>
<feature type="domain" description="PNPLA" evidence="5">
    <location>
        <begin position="12"/>
        <end position="211"/>
    </location>
</feature>
<evidence type="ECO:0000313" key="6">
    <source>
        <dbReference type="EMBL" id="MFC3284583.1"/>
    </source>
</evidence>
<name>A0ABV7LQ34_9GAMM</name>
<evidence type="ECO:0000256" key="1">
    <source>
        <dbReference type="ARBA" id="ARBA00022801"/>
    </source>
</evidence>
<keyword evidence="1 4" id="KW-0378">Hydrolase</keyword>
<gene>
    <name evidence="6" type="ORF">ACFOEV_13305</name>
</gene>
<evidence type="ECO:0000313" key="7">
    <source>
        <dbReference type="Proteomes" id="UP001595579"/>
    </source>
</evidence>
<dbReference type="InterPro" id="IPR002641">
    <property type="entry name" value="PNPLA_dom"/>
</dbReference>
<dbReference type="Proteomes" id="UP001595579">
    <property type="component" value="Unassembled WGS sequence"/>
</dbReference>
<feature type="active site" description="Proton acceptor" evidence="4">
    <location>
        <position position="198"/>
    </location>
</feature>